<dbReference type="Proteomes" id="UP000468581">
    <property type="component" value="Unassembled WGS sequence"/>
</dbReference>
<feature type="domain" description="ABC transporter" evidence="6">
    <location>
        <begin position="2"/>
        <end position="246"/>
    </location>
</feature>
<dbReference type="RefSeq" id="WP_163608500.1">
    <property type="nucleotide sequence ID" value="NZ_JAABOO010000004.1"/>
</dbReference>
<sequence length="258" mass="28674">MIEVKNTSKQYSLNRKQQKELRIKANTVAAVNNVSFSCKPGRVFSLLGPNGAGKTTLLRMIATILTPSSGNIEVSGFNTVSHSKEVRRKIGFLTGSTNLYDRLTPGEIVKYFADLYGMEKNEFNQRKEELFTRLGINDFLKKRIGQLSTGMKQKVSIARSMIHDPEVVIFDEPTSGLDVITANSIIQLIRDCKKEGKTVIFSSHIMSEVDLLCDDLAIISKGSLIYNNSMDAFREEASGQSLTATFIDIVADKKPQLI</sequence>
<evidence type="ECO:0000313" key="8">
    <source>
        <dbReference type="Proteomes" id="UP000468581"/>
    </source>
</evidence>
<evidence type="ECO:0000256" key="2">
    <source>
        <dbReference type="ARBA" id="ARBA00022448"/>
    </source>
</evidence>
<keyword evidence="8" id="KW-1185">Reference proteome</keyword>
<dbReference type="GO" id="GO:0005524">
    <property type="term" value="F:ATP binding"/>
    <property type="evidence" value="ECO:0007669"/>
    <property type="project" value="UniProtKB-KW"/>
</dbReference>
<dbReference type="SMART" id="SM00382">
    <property type="entry name" value="AAA"/>
    <property type="match status" value="1"/>
</dbReference>
<dbReference type="InterPro" id="IPR027417">
    <property type="entry name" value="P-loop_NTPase"/>
</dbReference>
<evidence type="ECO:0000256" key="5">
    <source>
        <dbReference type="ARBA" id="ARBA00022840"/>
    </source>
</evidence>
<reference evidence="7 8" key="1">
    <citation type="submission" date="2020-01" db="EMBL/GenBank/DDBJ databases">
        <title>Leptobacterium flavescens.</title>
        <authorList>
            <person name="Wang G."/>
        </authorList>
    </citation>
    <scope>NUCLEOTIDE SEQUENCE [LARGE SCALE GENOMIC DNA]</scope>
    <source>
        <strain evidence="7 8">KCTC 22160</strain>
    </source>
</reference>
<dbReference type="EMBL" id="JAABOO010000004">
    <property type="protein sequence ID" value="NER15207.1"/>
    <property type="molecule type" value="Genomic_DNA"/>
</dbReference>
<accession>A0A6P0UQH5</accession>
<evidence type="ECO:0000256" key="3">
    <source>
        <dbReference type="ARBA" id="ARBA00022458"/>
    </source>
</evidence>
<dbReference type="PANTHER" id="PTHR42711">
    <property type="entry name" value="ABC TRANSPORTER ATP-BINDING PROTEIN"/>
    <property type="match status" value="1"/>
</dbReference>
<dbReference type="InterPro" id="IPR003593">
    <property type="entry name" value="AAA+_ATPase"/>
</dbReference>
<keyword evidence="5 7" id="KW-0067">ATP-binding</keyword>
<evidence type="ECO:0000259" key="6">
    <source>
        <dbReference type="PROSITE" id="PS50893"/>
    </source>
</evidence>
<evidence type="ECO:0000313" key="7">
    <source>
        <dbReference type="EMBL" id="NER15207.1"/>
    </source>
</evidence>
<organism evidence="7 8">
    <name type="scientific">Leptobacterium flavescens</name>
    <dbReference type="NCBI Taxonomy" id="472055"/>
    <lineage>
        <taxon>Bacteria</taxon>
        <taxon>Pseudomonadati</taxon>
        <taxon>Bacteroidota</taxon>
        <taxon>Flavobacteriia</taxon>
        <taxon>Flavobacteriales</taxon>
        <taxon>Flavobacteriaceae</taxon>
        <taxon>Leptobacterium</taxon>
    </lineage>
</organism>
<gene>
    <name evidence="7" type="ORF">GWK08_17255</name>
</gene>
<evidence type="ECO:0000256" key="4">
    <source>
        <dbReference type="ARBA" id="ARBA00022741"/>
    </source>
</evidence>
<dbReference type="InterPro" id="IPR003439">
    <property type="entry name" value="ABC_transporter-like_ATP-bd"/>
</dbReference>
<name>A0A6P0UQH5_9FLAO</name>
<keyword evidence="4" id="KW-0547">Nucleotide-binding</keyword>
<dbReference type="GO" id="GO:0016887">
    <property type="term" value="F:ATP hydrolysis activity"/>
    <property type="evidence" value="ECO:0007669"/>
    <property type="project" value="InterPro"/>
</dbReference>
<evidence type="ECO:0000256" key="1">
    <source>
        <dbReference type="ARBA" id="ARBA00005417"/>
    </source>
</evidence>
<dbReference type="Pfam" id="PF00005">
    <property type="entry name" value="ABC_tran"/>
    <property type="match status" value="1"/>
</dbReference>
<dbReference type="PROSITE" id="PS50893">
    <property type="entry name" value="ABC_TRANSPORTER_2"/>
    <property type="match status" value="1"/>
</dbReference>
<dbReference type="AlphaFoldDB" id="A0A6P0UQH5"/>
<protein>
    <submittedName>
        <fullName evidence="7">ATP-binding cassette domain-containing protein</fullName>
    </submittedName>
</protein>
<dbReference type="PANTHER" id="PTHR42711:SF5">
    <property type="entry name" value="ABC TRANSPORTER ATP-BINDING PROTEIN NATA"/>
    <property type="match status" value="1"/>
</dbReference>
<keyword evidence="3" id="KW-0536">Nodulation</keyword>
<comment type="similarity">
    <text evidence="1">Belongs to the ABC transporter superfamily.</text>
</comment>
<dbReference type="SUPFAM" id="SSF52540">
    <property type="entry name" value="P-loop containing nucleoside triphosphate hydrolases"/>
    <property type="match status" value="1"/>
</dbReference>
<comment type="caution">
    <text evidence="7">The sequence shown here is derived from an EMBL/GenBank/DDBJ whole genome shotgun (WGS) entry which is preliminary data.</text>
</comment>
<dbReference type="Gene3D" id="3.40.50.300">
    <property type="entry name" value="P-loop containing nucleotide triphosphate hydrolases"/>
    <property type="match status" value="1"/>
</dbReference>
<dbReference type="InterPro" id="IPR050763">
    <property type="entry name" value="ABC_transporter_ATP-binding"/>
</dbReference>
<keyword evidence="2" id="KW-0813">Transport</keyword>
<proteinExistence type="inferred from homology"/>